<evidence type="ECO:0000256" key="6">
    <source>
        <dbReference type="ARBA" id="ARBA00023136"/>
    </source>
</evidence>
<dbReference type="Pfam" id="PF03601">
    <property type="entry name" value="Cons_hypoth698"/>
    <property type="match status" value="1"/>
</dbReference>
<feature type="transmembrane region" description="Helical" evidence="7">
    <location>
        <begin position="126"/>
        <end position="147"/>
    </location>
</feature>
<gene>
    <name evidence="8" type="ORF">J2S05_002227</name>
</gene>
<keyword evidence="9" id="KW-1185">Reference proteome</keyword>
<evidence type="ECO:0000256" key="4">
    <source>
        <dbReference type="ARBA" id="ARBA00022692"/>
    </source>
</evidence>
<dbReference type="EMBL" id="JAUSUA010000003">
    <property type="protein sequence ID" value="MDQ0207426.1"/>
    <property type="molecule type" value="Genomic_DNA"/>
</dbReference>
<comment type="similarity">
    <text evidence="2">Belongs to the UPF0324 family.</text>
</comment>
<evidence type="ECO:0000256" key="3">
    <source>
        <dbReference type="ARBA" id="ARBA00022475"/>
    </source>
</evidence>
<feature type="transmembrane region" description="Helical" evidence="7">
    <location>
        <begin position="309"/>
        <end position="331"/>
    </location>
</feature>
<comment type="caution">
    <text evidence="8">The sequence shown here is derived from an EMBL/GenBank/DDBJ whole genome shotgun (WGS) entry which is preliminary data.</text>
</comment>
<organism evidence="8 9">
    <name type="scientific">Alkalicoccobacillus murimartini</name>
    <dbReference type="NCBI Taxonomy" id="171685"/>
    <lineage>
        <taxon>Bacteria</taxon>
        <taxon>Bacillati</taxon>
        <taxon>Bacillota</taxon>
        <taxon>Bacilli</taxon>
        <taxon>Bacillales</taxon>
        <taxon>Bacillaceae</taxon>
        <taxon>Alkalicoccobacillus</taxon>
    </lineage>
</organism>
<keyword evidence="3" id="KW-1003">Cell membrane</keyword>
<evidence type="ECO:0000256" key="7">
    <source>
        <dbReference type="SAM" id="Phobius"/>
    </source>
</evidence>
<keyword evidence="6 7" id="KW-0472">Membrane</keyword>
<feature type="transmembrane region" description="Helical" evidence="7">
    <location>
        <begin position="96"/>
        <end position="114"/>
    </location>
</feature>
<dbReference type="PANTHER" id="PTHR30106">
    <property type="entry name" value="INNER MEMBRANE PROTEIN YEIH-RELATED"/>
    <property type="match status" value="1"/>
</dbReference>
<evidence type="ECO:0000313" key="9">
    <source>
        <dbReference type="Proteomes" id="UP001225034"/>
    </source>
</evidence>
<feature type="transmembrane region" description="Helical" evidence="7">
    <location>
        <begin position="274"/>
        <end position="297"/>
    </location>
</feature>
<accession>A0ABT9YHT4</accession>
<reference evidence="8 9" key="1">
    <citation type="submission" date="2023-07" db="EMBL/GenBank/DDBJ databases">
        <title>Genomic Encyclopedia of Type Strains, Phase IV (KMG-IV): sequencing the most valuable type-strain genomes for metagenomic binning, comparative biology and taxonomic classification.</title>
        <authorList>
            <person name="Goeker M."/>
        </authorList>
    </citation>
    <scope>NUCLEOTIDE SEQUENCE [LARGE SCALE GENOMIC DNA]</scope>
    <source>
        <strain evidence="8 9">DSM 19154</strain>
    </source>
</reference>
<feature type="transmembrane region" description="Helical" evidence="7">
    <location>
        <begin position="34"/>
        <end position="51"/>
    </location>
</feature>
<evidence type="ECO:0000256" key="2">
    <source>
        <dbReference type="ARBA" id="ARBA00007977"/>
    </source>
</evidence>
<name>A0ABT9YHT4_9BACI</name>
<evidence type="ECO:0000256" key="5">
    <source>
        <dbReference type="ARBA" id="ARBA00022989"/>
    </source>
</evidence>
<keyword evidence="5 7" id="KW-1133">Transmembrane helix</keyword>
<feature type="transmembrane region" description="Helical" evidence="7">
    <location>
        <begin position="153"/>
        <end position="179"/>
    </location>
</feature>
<dbReference type="Proteomes" id="UP001225034">
    <property type="component" value="Unassembled WGS sequence"/>
</dbReference>
<feature type="transmembrane region" description="Helical" evidence="7">
    <location>
        <begin position="249"/>
        <end position="268"/>
    </location>
</feature>
<keyword evidence="4 7" id="KW-0812">Transmembrane</keyword>
<evidence type="ECO:0000256" key="1">
    <source>
        <dbReference type="ARBA" id="ARBA00004651"/>
    </source>
</evidence>
<feature type="transmembrane region" description="Helical" evidence="7">
    <location>
        <begin position="12"/>
        <end position="28"/>
    </location>
</feature>
<dbReference type="RefSeq" id="WP_370873639.1">
    <property type="nucleotide sequence ID" value="NZ_JAUSUA010000003.1"/>
</dbReference>
<proteinExistence type="inferred from homology"/>
<sequence length="333" mass="35716">MRFTMNHDRSNFLLGVSVTLLIAGLAYYLAKLPFLSIVGQLVIAILLGMIWRQVVHTKKKCMPGVEFSSTKLLRLGIILLGLRLNLSDIYQAGLPVFFYALILLVSTLGIVYGLCRLLKVDRTVSLLTACGTAICGAAAILAIAPILKAREQSIAISVAVIAVLGTAFTLLYTVVFTWIPLTSYSYGVLAGGTLHEVAHVVAASSVGGDQAEDTAIVVKLTRVALLVPTAFVISLIVRRGKYQQDNHKLPIPWFLFAFLGMSILNTMGMVPSGVIDICLTLSYLFLAMAMAGLGLKIDVAVLRKSGGRVFAAALIGSIILVMAGYILIHLLPL</sequence>
<evidence type="ECO:0000313" key="8">
    <source>
        <dbReference type="EMBL" id="MDQ0207426.1"/>
    </source>
</evidence>
<feature type="transmembrane region" description="Helical" evidence="7">
    <location>
        <begin position="216"/>
        <end position="237"/>
    </location>
</feature>
<dbReference type="InterPro" id="IPR018383">
    <property type="entry name" value="UPF0324_pro"/>
</dbReference>
<comment type="subcellular location">
    <subcellularLocation>
        <location evidence="1">Cell membrane</location>
        <topology evidence="1">Multi-pass membrane protein</topology>
    </subcellularLocation>
</comment>
<dbReference type="PANTHER" id="PTHR30106:SF2">
    <property type="entry name" value="UPF0324 INNER MEMBRANE PROTEIN YEIH"/>
    <property type="match status" value="1"/>
</dbReference>
<protein>
    <submittedName>
        <fullName evidence="8">Integral membrane protein (TIGR00698 family)</fullName>
    </submittedName>
</protein>